<keyword evidence="3 6" id="KW-1133">Transmembrane helix</keyword>
<dbReference type="InterPro" id="IPR010658">
    <property type="entry name" value="Nodulin-like"/>
</dbReference>
<evidence type="ECO:0000313" key="10">
    <source>
        <dbReference type="EMBL" id="KAL1558790.1"/>
    </source>
</evidence>
<evidence type="ECO:0000259" key="9">
    <source>
        <dbReference type="Pfam" id="PF23262"/>
    </source>
</evidence>
<feature type="signal peptide" evidence="7">
    <location>
        <begin position="1"/>
        <end position="22"/>
    </location>
</feature>
<dbReference type="Pfam" id="PF23262">
    <property type="entry name" value="NFD4_C"/>
    <property type="match status" value="1"/>
</dbReference>
<keyword evidence="11" id="KW-1185">Reference proteome</keyword>
<evidence type="ECO:0000256" key="6">
    <source>
        <dbReference type="SAM" id="Phobius"/>
    </source>
</evidence>
<dbReference type="PANTHER" id="PTHR21576">
    <property type="entry name" value="UNCHARACTERIZED NODULIN-LIKE PROTEIN"/>
    <property type="match status" value="1"/>
</dbReference>
<proteinExistence type="inferred from homology"/>
<feature type="transmembrane region" description="Helical" evidence="6">
    <location>
        <begin position="477"/>
        <end position="496"/>
    </location>
</feature>
<keyword evidence="4 6" id="KW-0472">Membrane</keyword>
<evidence type="ECO:0000256" key="7">
    <source>
        <dbReference type="SAM" id="SignalP"/>
    </source>
</evidence>
<protein>
    <submittedName>
        <fullName evidence="10">Protein NUCLEAR FUSION DEFECTIVE 4-like</fullName>
    </submittedName>
</protein>
<feature type="transmembrane region" description="Helical" evidence="6">
    <location>
        <begin position="306"/>
        <end position="324"/>
    </location>
</feature>
<dbReference type="GO" id="GO:0016020">
    <property type="term" value="C:membrane"/>
    <property type="evidence" value="ECO:0007669"/>
    <property type="project" value="UniProtKB-SubCell"/>
</dbReference>
<accession>A0ABD1HQN1</accession>
<comment type="similarity">
    <text evidence="5">Belongs to the major facilitator superfamily. Phosphate:H(+) symporter (TC 2.A.1.9) family.</text>
</comment>
<reference evidence="10 11" key="1">
    <citation type="submission" date="2024-06" db="EMBL/GenBank/DDBJ databases">
        <title>A chromosome level genome sequence of Diviner's sage (Salvia divinorum).</title>
        <authorList>
            <person name="Ford S.A."/>
            <person name="Ro D.-K."/>
            <person name="Ness R.W."/>
            <person name="Phillips M.A."/>
        </authorList>
    </citation>
    <scope>NUCLEOTIDE SEQUENCE [LARGE SCALE GENOMIC DNA]</scope>
    <source>
        <strain evidence="10">SAF-2024a</strain>
        <tissue evidence="10">Leaf</tissue>
    </source>
</reference>
<feature type="transmembrane region" description="Helical" evidence="6">
    <location>
        <begin position="169"/>
        <end position="188"/>
    </location>
</feature>
<evidence type="ECO:0000313" key="11">
    <source>
        <dbReference type="Proteomes" id="UP001567538"/>
    </source>
</evidence>
<keyword evidence="2 6" id="KW-0812">Transmembrane</keyword>
<evidence type="ECO:0000256" key="5">
    <source>
        <dbReference type="ARBA" id="ARBA00044504"/>
    </source>
</evidence>
<feature type="transmembrane region" description="Helical" evidence="6">
    <location>
        <begin position="399"/>
        <end position="425"/>
    </location>
</feature>
<gene>
    <name evidence="10" type="ORF">AAHA92_09212</name>
</gene>
<evidence type="ECO:0000256" key="1">
    <source>
        <dbReference type="ARBA" id="ARBA00004141"/>
    </source>
</evidence>
<feature type="transmembrane region" description="Helical" evidence="6">
    <location>
        <begin position="437"/>
        <end position="457"/>
    </location>
</feature>
<evidence type="ECO:0000256" key="3">
    <source>
        <dbReference type="ARBA" id="ARBA00022989"/>
    </source>
</evidence>
<feature type="chain" id="PRO_5044895777" evidence="7">
    <location>
        <begin position="23"/>
        <end position="512"/>
    </location>
</feature>
<dbReference type="EMBL" id="JBEAFC010000004">
    <property type="protein sequence ID" value="KAL1558790.1"/>
    <property type="molecule type" value="Genomic_DNA"/>
</dbReference>
<feature type="domain" description="NFD4 C-terminal" evidence="9">
    <location>
        <begin position="290"/>
        <end position="503"/>
    </location>
</feature>
<dbReference type="Pfam" id="PF06813">
    <property type="entry name" value="Nodulin-like"/>
    <property type="match status" value="1"/>
</dbReference>
<dbReference type="InterPro" id="IPR056555">
    <property type="entry name" value="NFD4_C"/>
</dbReference>
<comment type="subcellular location">
    <subcellularLocation>
        <location evidence="1">Membrane</location>
        <topology evidence="1">Multi-pass membrane protein</topology>
    </subcellularLocation>
</comment>
<dbReference type="SUPFAM" id="SSF103473">
    <property type="entry name" value="MFS general substrate transporter"/>
    <property type="match status" value="1"/>
</dbReference>
<keyword evidence="7" id="KW-0732">Signal</keyword>
<evidence type="ECO:0000256" key="2">
    <source>
        <dbReference type="ARBA" id="ARBA00022692"/>
    </source>
</evidence>
<dbReference type="InterPro" id="IPR036259">
    <property type="entry name" value="MFS_trans_sf"/>
</dbReference>
<feature type="transmembrane region" description="Helical" evidence="6">
    <location>
        <begin position="66"/>
        <end position="90"/>
    </location>
</feature>
<name>A0ABD1HQN1_SALDI</name>
<evidence type="ECO:0000259" key="8">
    <source>
        <dbReference type="Pfam" id="PF06813"/>
    </source>
</evidence>
<dbReference type="PANTHER" id="PTHR21576:SF11">
    <property type="entry name" value="MAJOR FACILITATOR SUPERFAMILY PROTEIN"/>
    <property type="match status" value="1"/>
</dbReference>
<organism evidence="10 11">
    <name type="scientific">Salvia divinorum</name>
    <name type="common">Maria pastora</name>
    <name type="synonym">Diviner's sage</name>
    <dbReference type="NCBI Taxonomy" id="28513"/>
    <lineage>
        <taxon>Eukaryota</taxon>
        <taxon>Viridiplantae</taxon>
        <taxon>Streptophyta</taxon>
        <taxon>Embryophyta</taxon>
        <taxon>Tracheophyta</taxon>
        <taxon>Spermatophyta</taxon>
        <taxon>Magnoliopsida</taxon>
        <taxon>eudicotyledons</taxon>
        <taxon>Gunneridae</taxon>
        <taxon>Pentapetalae</taxon>
        <taxon>asterids</taxon>
        <taxon>lamiids</taxon>
        <taxon>Lamiales</taxon>
        <taxon>Lamiaceae</taxon>
        <taxon>Nepetoideae</taxon>
        <taxon>Mentheae</taxon>
        <taxon>Salviinae</taxon>
        <taxon>Salvia</taxon>
        <taxon>Salvia subgen. Calosphace</taxon>
    </lineage>
</organism>
<feature type="domain" description="Nodulin-like" evidence="8">
    <location>
        <begin position="4"/>
        <end position="251"/>
    </location>
</feature>
<feature type="transmembrane region" description="Helical" evidence="6">
    <location>
        <begin position="102"/>
        <end position="124"/>
    </location>
</feature>
<feature type="transmembrane region" description="Helical" evidence="6">
    <location>
        <begin position="344"/>
        <end position="364"/>
    </location>
</feature>
<dbReference type="Proteomes" id="UP001567538">
    <property type="component" value="Unassembled WGS sequence"/>
</dbReference>
<dbReference type="AlphaFoldDB" id="A0ABD1HQN1"/>
<comment type="caution">
    <text evidence="10">The sequence shown here is derived from an EMBL/GenBank/DDBJ whole genome shotgun (WGS) entry which is preliminary data.</text>
</comment>
<feature type="transmembrane region" description="Helical" evidence="6">
    <location>
        <begin position="200"/>
        <end position="221"/>
    </location>
</feature>
<evidence type="ECO:0000256" key="4">
    <source>
        <dbReference type="ARBA" id="ARBA00023136"/>
    </source>
</evidence>
<feature type="transmembrane region" description="Helical" evidence="6">
    <location>
        <begin position="233"/>
        <end position="253"/>
    </location>
</feature>
<sequence length="512" mass="54962">MALEWLTLVAAIWLQSINGTNSNFPAYSSELKRILSTSQLNLNNLASANDAGKLFGWISGLAAAHLPLWLVLLIGSLLGLIGYGVQFLFLTGQAPSLSYWHIFLLTALAGNGICWINTVCYLITIRNFPLDRQIAVGLSTSYIGLSAKIYTDIVDVVAASNSPSDRAKAFLLLNSALPLLVCLVVAPLARDAVVGRSKRLSRGFFAMFAISMVTGVFAVVTSLKTVVAGAVPSYVILGGMVVILFLPLIVPAGEKITETVRRRCLIAVHDDGGGVTVVEKDVESIVEGAGVVDEMGPLMMVRRVEFWLYFFVYLFGATLGLVFVNNLAQIAESRGCSGTSSLVSLSAAFSFFGRLLPSYADYFFPRSKRLVSRGGAIGVMMGPMCGAFFLLLNGEDASLYVGTGIIGICTGAITSISVSTTAELFGTKNFGVNHNILVSNIPIGSFLFGDFAALLYSKARTHYSSLCMGQNCYHTTFILWGSLCCLGTFLAFILHLQTNKLCSRKITTQSVV</sequence>
<feature type="transmembrane region" description="Helical" evidence="6">
    <location>
        <begin position="376"/>
        <end position="393"/>
    </location>
</feature>